<keyword evidence="1" id="KW-0833">Ubl conjugation pathway</keyword>
<dbReference type="UniPathway" id="UPA00143"/>
<accession>A0A3L6DGE9</accession>
<dbReference type="InterPro" id="IPR027356">
    <property type="entry name" value="NPH3_dom"/>
</dbReference>
<dbReference type="EMBL" id="NCVQ01000010">
    <property type="protein sequence ID" value="PWZ07398.1"/>
    <property type="molecule type" value="Genomic_DNA"/>
</dbReference>
<dbReference type="PANTHER" id="PTHR32370">
    <property type="entry name" value="OS12G0117600 PROTEIN"/>
    <property type="match status" value="1"/>
</dbReference>
<gene>
    <name evidence="4" type="primary">At3g19850_0</name>
    <name evidence="4" type="ORF">Zm00014a_021537</name>
</gene>
<dbReference type="Proteomes" id="UP000251960">
    <property type="component" value="Chromosome 9"/>
</dbReference>
<proteinExistence type="inferred from homology"/>
<dbReference type="PROSITE" id="PS51649">
    <property type="entry name" value="NPH3"/>
    <property type="match status" value="1"/>
</dbReference>
<dbReference type="ExpressionAtlas" id="A0A3L6DGE9">
    <property type="expression patterns" value="baseline"/>
</dbReference>
<evidence type="ECO:0000313" key="5">
    <source>
        <dbReference type="Proteomes" id="UP000251960"/>
    </source>
</evidence>
<feature type="domain" description="NPH3" evidence="3">
    <location>
        <begin position="1"/>
        <end position="132"/>
    </location>
</feature>
<evidence type="ECO:0000313" key="4">
    <source>
        <dbReference type="EMBL" id="PWZ07398.1"/>
    </source>
</evidence>
<comment type="similarity">
    <text evidence="2">Belongs to the NPH3 family.</text>
</comment>
<sequence>MALMLDQATLDDLLVSSDDGGGVYDVNLVMRLVRVFVSSEEEADALSERMRKVGRLVDKYLDEISQNQGLKVSKFLAVAESLPDLARDCYDDVYRVLDIYLEMAYPKTALLTRMANMLIQMSLQNPFTSAHP</sequence>
<evidence type="ECO:0000259" key="3">
    <source>
        <dbReference type="PROSITE" id="PS51649"/>
    </source>
</evidence>
<comment type="caution">
    <text evidence="4">The sequence shown here is derived from an EMBL/GenBank/DDBJ whole genome shotgun (WGS) entry which is preliminary data.</text>
</comment>
<dbReference type="InterPro" id="IPR043454">
    <property type="entry name" value="NPH3/RPT2-like"/>
</dbReference>
<protein>
    <submittedName>
        <fullName evidence="4">BTB/POZ domain-containing protein</fullName>
    </submittedName>
</protein>
<reference evidence="4 5" key="1">
    <citation type="journal article" date="2018" name="Nat. Genet.">
        <title>Extensive intraspecific gene order and gene structural variations between Mo17 and other maize genomes.</title>
        <authorList>
            <person name="Sun S."/>
            <person name="Zhou Y."/>
            <person name="Chen J."/>
            <person name="Shi J."/>
            <person name="Zhao H."/>
            <person name="Zhao H."/>
            <person name="Song W."/>
            <person name="Zhang M."/>
            <person name="Cui Y."/>
            <person name="Dong X."/>
            <person name="Liu H."/>
            <person name="Ma X."/>
            <person name="Jiao Y."/>
            <person name="Wang B."/>
            <person name="Wei X."/>
            <person name="Stein J.C."/>
            <person name="Glaubitz J.C."/>
            <person name="Lu F."/>
            <person name="Yu G."/>
            <person name="Liang C."/>
            <person name="Fengler K."/>
            <person name="Li B."/>
            <person name="Rafalski A."/>
            <person name="Schnable P.S."/>
            <person name="Ware D.H."/>
            <person name="Buckler E.S."/>
            <person name="Lai J."/>
        </authorList>
    </citation>
    <scope>NUCLEOTIDE SEQUENCE [LARGE SCALE GENOMIC DNA]</scope>
    <source>
        <strain evidence="5">cv. Missouri 17</strain>
        <tissue evidence="4">Seedling</tissue>
    </source>
</reference>
<dbReference type="Pfam" id="PF03000">
    <property type="entry name" value="NPH3"/>
    <property type="match status" value="1"/>
</dbReference>
<evidence type="ECO:0000256" key="2">
    <source>
        <dbReference type="PROSITE-ProRule" id="PRU00982"/>
    </source>
</evidence>
<name>A0A3L6DGE9_MAIZE</name>
<evidence type="ECO:0000256" key="1">
    <source>
        <dbReference type="ARBA" id="ARBA00022786"/>
    </source>
</evidence>
<dbReference type="AlphaFoldDB" id="A0A3L6DGE9"/>
<dbReference type="GO" id="GO:0016567">
    <property type="term" value="P:protein ubiquitination"/>
    <property type="evidence" value="ECO:0007669"/>
    <property type="project" value="UniProtKB-UniPathway"/>
</dbReference>
<organism evidence="4 5">
    <name type="scientific">Zea mays</name>
    <name type="common">Maize</name>
    <dbReference type="NCBI Taxonomy" id="4577"/>
    <lineage>
        <taxon>Eukaryota</taxon>
        <taxon>Viridiplantae</taxon>
        <taxon>Streptophyta</taxon>
        <taxon>Embryophyta</taxon>
        <taxon>Tracheophyta</taxon>
        <taxon>Spermatophyta</taxon>
        <taxon>Magnoliopsida</taxon>
        <taxon>Liliopsida</taxon>
        <taxon>Poales</taxon>
        <taxon>Poaceae</taxon>
        <taxon>PACMAD clade</taxon>
        <taxon>Panicoideae</taxon>
        <taxon>Andropogonodae</taxon>
        <taxon>Andropogoneae</taxon>
        <taxon>Tripsacinae</taxon>
        <taxon>Zea</taxon>
    </lineage>
</organism>